<name>A0ABS3E1L6_9BACI</name>
<dbReference type="InterPro" id="IPR036388">
    <property type="entry name" value="WH-like_DNA-bd_sf"/>
</dbReference>
<dbReference type="PANTHER" id="PTHR33169:SF14">
    <property type="entry name" value="TRANSCRIPTIONAL REGULATOR RV3488"/>
    <property type="match status" value="1"/>
</dbReference>
<proteinExistence type="predicted"/>
<dbReference type="Proteomes" id="UP000663970">
    <property type="component" value="Unassembled WGS sequence"/>
</dbReference>
<dbReference type="InterPro" id="IPR005149">
    <property type="entry name" value="Tscrpt_reg_PadR_N"/>
</dbReference>
<dbReference type="Pfam" id="PF03551">
    <property type="entry name" value="PadR"/>
    <property type="match status" value="1"/>
</dbReference>
<comment type="caution">
    <text evidence="2">The sequence shown here is derived from an EMBL/GenBank/DDBJ whole genome shotgun (WGS) entry which is preliminary data.</text>
</comment>
<gene>
    <name evidence="2" type="ORF">JF544_19100</name>
</gene>
<feature type="domain" description="Transcription regulator PadR N-terminal" evidence="1">
    <location>
        <begin position="19"/>
        <end position="89"/>
    </location>
</feature>
<reference evidence="2 3" key="1">
    <citation type="submission" date="2020-12" db="EMBL/GenBank/DDBJ databases">
        <title>Oil enriched cultivation method for isolating marine PHA-producing bacteria.</title>
        <authorList>
            <person name="Zheng W."/>
            <person name="Yu S."/>
            <person name="Huang Y."/>
        </authorList>
    </citation>
    <scope>NUCLEOTIDE SEQUENCE [LARGE SCALE GENOMIC DNA]</scope>
    <source>
        <strain evidence="2 3">SY-2-6</strain>
    </source>
</reference>
<keyword evidence="3" id="KW-1185">Reference proteome</keyword>
<organism evidence="2 3">
    <name type="scientific">Halobacillus kuroshimensis</name>
    <dbReference type="NCBI Taxonomy" id="302481"/>
    <lineage>
        <taxon>Bacteria</taxon>
        <taxon>Bacillati</taxon>
        <taxon>Bacillota</taxon>
        <taxon>Bacilli</taxon>
        <taxon>Bacillales</taxon>
        <taxon>Bacillaceae</taxon>
        <taxon>Halobacillus</taxon>
    </lineage>
</organism>
<evidence type="ECO:0000313" key="2">
    <source>
        <dbReference type="EMBL" id="MBN8237339.1"/>
    </source>
</evidence>
<evidence type="ECO:0000313" key="3">
    <source>
        <dbReference type="Proteomes" id="UP000663970"/>
    </source>
</evidence>
<sequence>MEVVDVLRDFFLGSIKIHILYHASIEPIYGAFLIEELASHGYDISPGTLYPTLQQLHKDELLEKYEEKVEGKIRKYYVITDKGQQVLKEGKQQVQELAEEILGKDWRKISDESIKEK</sequence>
<dbReference type="EMBL" id="JAEKJY010000009">
    <property type="protein sequence ID" value="MBN8237339.1"/>
    <property type="molecule type" value="Genomic_DNA"/>
</dbReference>
<dbReference type="PANTHER" id="PTHR33169">
    <property type="entry name" value="PADR-FAMILY TRANSCRIPTIONAL REGULATOR"/>
    <property type="match status" value="1"/>
</dbReference>
<evidence type="ECO:0000259" key="1">
    <source>
        <dbReference type="Pfam" id="PF03551"/>
    </source>
</evidence>
<dbReference type="SUPFAM" id="SSF46785">
    <property type="entry name" value="Winged helix' DNA-binding domain"/>
    <property type="match status" value="1"/>
</dbReference>
<protein>
    <submittedName>
        <fullName evidence="2">Helix-turn-helix transcriptional regulator</fullName>
    </submittedName>
</protein>
<dbReference type="InterPro" id="IPR052509">
    <property type="entry name" value="Metal_resp_DNA-bind_regulator"/>
</dbReference>
<dbReference type="InterPro" id="IPR036390">
    <property type="entry name" value="WH_DNA-bd_sf"/>
</dbReference>
<accession>A0ABS3E1L6</accession>
<dbReference type="Gene3D" id="1.10.10.10">
    <property type="entry name" value="Winged helix-like DNA-binding domain superfamily/Winged helix DNA-binding domain"/>
    <property type="match status" value="1"/>
</dbReference>